<reference evidence="8 9" key="1">
    <citation type="submission" date="2020-08" db="EMBL/GenBank/DDBJ databases">
        <title>Emergence of ISAba1-mediated novel tet(X) in Acinetobacter variabilis from a chicken farm.</title>
        <authorList>
            <person name="Peng K."/>
            <person name="Li R."/>
        </authorList>
    </citation>
    <scope>NUCLEOTIDE SEQUENCE [LARGE SCALE GENOMIC DNA]</scope>
    <source>
        <strain evidence="8 9">XM9F202-2</strain>
    </source>
</reference>
<dbReference type="InterPro" id="IPR037185">
    <property type="entry name" value="EmrE-like"/>
</dbReference>
<dbReference type="PANTHER" id="PTHR32322">
    <property type="entry name" value="INNER MEMBRANE TRANSPORTER"/>
    <property type="match status" value="1"/>
</dbReference>
<evidence type="ECO:0000256" key="3">
    <source>
        <dbReference type="ARBA" id="ARBA00022692"/>
    </source>
</evidence>
<evidence type="ECO:0000256" key="2">
    <source>
        <dbReference type="ARBA" id="ARBA00007362"/>
    </source>
</evidence>
<protein>
    <submittedName>
        <fullName evidence="8">DMT family transporter</fullName>
    </submittedName>
</protein>
<name>A0A7T8AQ57_9GAMM</name>
<feature type="transmembrane region" description="Helical" evidence="6">
    <location>
        <begin position="157"/>
        <end position="180"/>
    </location>
</feature>
<feature type="transmembrane region" description="Helical" evidence="6">
    <location>
        <begin position="127"/>
        <end position="145"/>
    </location>
</feature>
<dbReference type="RefSeq" id="WP_200229027.1">
    <property type="nucleotide sequence ID" value="NZ_CP060811.1"/>
</dbReference>
<evidence type="ECO:0000256" key="4">
    <source>
        <dbReference type="ARBA" id="ARBA00022989"/>
    </source>
</evidence>
<evidence type="ECO:0000313" key="8">
    <source>
        <dbReference type="EMBL" id="QQN87702.1"/>
    </source>
</evidence>
<feature type="transmembrane region" description="Helical" evidence="6">
    <location>
        <begin position="252"/>
        <end position="271"/>
    </location>
</feature>
<keyword evidence="5 6" id="KW-0472">Membrane</keyword>
<accession>A0A7T8AQ57</accession>
<dbReference type="SUPFAM" id="SSF103481">
    <property type="entry name" value="Multidrug resistance efflux transporter EmrE"/>
    <property type="match status" value="2"/>
</dbReference>
<feature type="transmembrane region" description="Helical" evidence="6">
    <location>
        <begin position="277"/>
        <end position="299"/>
    </location>
</feature>
<feature type="domain" description="EamA" evidence="7">
    <location>
        <begin position="158"/>
        <end position="294"/>
    </location>
</feature>
<feature type="transmembrane region" description="Helical" evidence="6">
    <location>
        <begin position="12"/>
        <end position="32"/>
    </location>
</feature>
<feature type="transmembrane region" description="Helical" evidence="6">
    <location>
        <begin position="217"/>
        <end position="240"/>
    </location>
</feature>
<gene>
    <name evidence="8" type="ORF">IAQ69_12775</name>
</gene>
<dbReference type="Proteomes" id="UP000596079">
    <property type="component" value="Chromosome"/>
</dbReference>
<dbReference type="Pfam" id="PF00892">
    <property type="entry name" value="EamA"/>
    <property type="match status" value="2"/>
</dbReference>
<dbReference type="InterPro" id="IPR000620">
    <property type="entry name" value="EamA_dom"/>
</dbReference>
<comment type="similarity">
    <text evidence="2">Belongs to the EamA transporter family.</text>
</comment>
<dbReference type="EMBL" id="CP060811">
    <property type="protein sequence ID" value="QQN87702.1"/>
    <property type="molecule type" value="Genomic_DNA"/>
</dbReference>
<organism evidence="8 9">
    <name type="scientific">Acinetobacter variabilis</name>
    <dbReference type="NCBI Taxonomy" id="70346"/>
    <lineage>
        <taxon>Bacteria</taxon>
        <taxon>Pseudomonadati</taxon>
        <taxon>Pseudomonadota</taxon>
        <taxon>Gammaproteobacteria</taxon>
        <taxon>Moraxellales</taxon>
        <taxon>Moraxellaceae</taxon>
        <taxon>Acinetobacter</taxon>
    </lineage>
</organism>
<comment type="subcellular location">
    <subcellularLocation>
        <location evidence="1">Membrane</location>
        <topology evidence="1">Multi-pass membrane protein</topology>
    </subcellularLocation>
</comment>
<sequence>MNHRQALDVKASAIMFVLCMLWGLQQVVLKWAASDISALMQIALRSALSALMVYPLIQQSVRRQLWNARYLSAGLLVGVLFAAEFYLVGEALRYTSASHTIVLLYTAPIFVALGLHWKLPAEHLSHVQWGGIFLAFSGIVVSFLLRPQTGSALQSHALWGDFLALLAGVFWAATTVSVRLSSLAEAPATQTLFYQLLIAGIVLLPLSFLTGQASIQWTTLSISSLIFHTVVISFASYLIWFWMLKHYLASRLGVFSFLTPVFGMLFGVLILNEHVEINFIVGTCMVMLGVILVSLQGWLKKPEPQLKTQTSI</sequence>
<keyword evidence="3 6" id="KW-0812">Transmembrane</keyword>
<evidence type="ECO:0000259" key="7">
    <source>
        <dbReference type="Pfam" id="PF00892"/>
    </source>
</evidence>
<dbReference type="PANTHER" id="PTHR32322:SF2">
    <property type="entry name" value="EAMA DOMAIN-CONTAINING PROTEIN"/>
    <property type="match status" value="1"/>
</dbReference>
<evidence type="ECO:0000256" key="6">
    <source>
        <dbReference type="SAM" id="Phobius"/>
    </source>
</evidence>
<feature type="transmembrane region" description="Helical" evidence="6">
    <location>
        <begin position="69"/>
        <end position="88"/>
    </location>
</feature>
<evidence type="ECO:0000256" key="1">
    <source>
        <dbReference type="ARBA" id="ARBA00004141"/>
    </source>
</evidence>
<keyword evidence="4 6" id="KW-1133">Transmembrane helix</keyword>
<evidence type="ECO:0000313" key="9">
    <source>
        <dbReference type="Proteomes" id="UP000596079"/>
    </source>
</evidence>
<feature type="transmembrane region" description="Helical" evidence="6">
    <location>
        <begin position="192"/>
        <end position="211"/>
    </location>
</feature>
<dbReference type="GO" id="GO:0016020">
    <property type="term" value="C:membrane"/>
    <property type="evidence" value="ECO:0007669"/>
    <property type="project" value="UniProtKB-SubCell"/>
</dbReference>
<evidence type="ECO:0000256" key="5">
    <source>
        <dbReference type="ARBA" id="ARBA00023136"/>
    </source>
</evidence>
<feature type="transmembrane region" description="Helical" evidence="6">
    <location>
        <begin position="94"/>
        <end position="115"/>
    </location>
</feature>
<feature type="domain" description="EamA" evidence="7">
    <location>
        <begin position="14"/>
        <end position="143"/>
    </location>
</feature>
<proteinExistence type="inferred from homology"/>
<dbReference type="InterPro" id="IPR050638">
    <property type="entry name" value="AA-Vitamin_Transporters"/>
</dbReference>
<dbReference type="AlphaFoldDB" id="A0A7T8AQ57"/>